<feature type="transmembrane region" description="Helical" evidence="1">
    <location>
        <begin position="31"/>
        <end position="49"/>
    </location>
</feature>
<gene>
    <name evidence="2" type="ORF">GCM10012287_46590</name>
</gene>
<sequence length="51" mass="5315">MTSLDLVVAAGAALAFAVVLRVRFYLLLGDGLMLAGGLFFAYLLVAALLRG</sequence>
<dbReference type="RefSeq" id="WP_189039179.1">
    <property type="nucleotide sequence ID" value="NZ_BMMP01000017.1"/>
</dbReference>
<name>A0ABQ2MMP0_9ACTN</name>
<organism evidence="2 3">
    <name type="scientific">Streptomyces daqingensis</name>
    <dbReference type="NCBI Taxonomy" id="1472640"/>
    <lineage>
        <taxon>Bacteria</taxon>
        <taxon>Bacillati</taxon>
        <taxon>Actinomycetota</taxon>
        <taxon>Actinomycetes</taxon>
        <taxon>Kitasatosporales</taxon>
        <taxon>Streptomycetaceae</taxon>
        <taxon>Streptomyces</taxon>
    </lineage>
</organism>
<evidence type="ECO:0000313" key="2">
    <source>
        <dbReference type="EMBL" id="GGO55402.1"/>
    </source>
</evidence>
<keyword evidence="1" id="KW-0812">Transmembrane</keyword>
<reference evidence="3" key="1">
    <citation type="journal article" date="2019" name="Int. J. Syst. Evol. Microbiol.">
        <title>The Global Catalogue of Microorganisms (GCM) 10K type strain sequencing project: providing services to taxonomists for standard genome sequencing and annotation.</title>
        <authorList>
            <consortium name="The Broad Institute Genomics Platform"/>
            <consortium name="The Broad Institute Genome Sequencing Center for Infectious Disease"/>
            <person name="Wu L."/>
            <person name="Ma J."/>
        </authorList>
    </citation>
    <scope>NUCLEOTIDE SEQUENCE [LARGE SCALE GENOMIC DNA]</scope>
    <source>
        <strain evidence="3">CGMCC 4.7178</strain>
    </source>
</reference>
<keyword evidence="3" id="KW-1185">Reference proteome</keyword>
<keyword evidence="1" id="KW-1133">Transmembrane helix</keyword>
<evidence type="ECO:0000256" key="1">
    <source>
        <dbReference type="SAM" id="Phobius"/>
    </source>
</evidence>
<keyword evidence="1" id="KW-0472">Membrane</keyword>
<proteinExistence type="predicted"/>
<protein>
    <submittedName>
        <fullName evidence="2">Uncharacterized protein</fullName>
    </submittedName>
</protein>
<dbReference type="EMBL" id="BMMP01000017">
    <property type="protein sequence ID" value="GGO55402.1"/>
    <property type="molecule type" value="Genomic_DNA"/>
</dbReference>
<comment type="caution">
    <text evidence="2">The sequence shown here is derived from an EMBL/GenBank/DDBJ whole genome shotgun (WGS) entry which is preliminary data.</text>
</comment>
<accession>A0ABQ2MMP0</accession>
<dbReference type="Proteomes" id="UP000631535">
    <property type="component" value="Unassembled WGS sequence"/>
</dbReference>
<evidence type="ECO:0000313" key="3">
    <source>
        <dbReference type="Proteomes" id="UP000631535"/>
    </source>
</evidence>